<dbReference type="Proteomes" id="UP000007796">
    <property type="component" value="Unassembled WGS sequence"/>
</dbReference>
<sequence>MSASTSHVVSSDVLLSQTHPAVPASTDKKKRYKWRKRKTAPKTSLSVSNRASTNRQQTAEGGSATVIFEELNLLPLQLETEGLPYQQHEATSNDLPSHVDGITIDRVEQWGTEVIHDNIARLAMLSVSRTDVRMALLNTPHMLEHVSENYYFGLPPAIANAPLPNHQWCGRPYLFAGTSLARLALIHKYNLQAEGKHVVGCQDGRHCTYEAAPFELSQAYLFFWDRLEKCGHFLDRAATCPEMLLWTDPLPEGGSWTLVQRLVEKYGLLPADVYPGSAAFAAAPHTLDQLLATTLRENAAHLMGVAEDGVAAAKEAALAAVFRILAIVMGGPPPSPRREFTWHLVTAAEQAMTIRCTPRMFAQDLTSLHFPHAQEGLLSRLVCIAHDPRNSEGAQLIVGQTGGQTDPHSLFRPHSLLNTSMADFKMACECMLKAGYPVFIGCDAGRANSHADVGLLDVHAANFELAFGRAGSGYGQVSMPPLPRLSKADRLRTGDSRMTHALVVTGIDVEAQGSQMQQHVRSRRWRVQRTLRTCASGHDSVPADSMLMTDAWMEEFVYLAVVDPYVLPERPMGATMASASSPSSPFRPYRGLSSRAATLVRTTTGTEEEREAFAESTETVVLTASDPMAALLI</sequence>
<dbReference type="GO" id="GO:0043418">
    <property type="term" value="P:homocysteine catabolic process"/>
    <property type="evidence" value="ECO:0007669"/>
    <property type="project" value="TreeGrafter"/>
</dbReference>
<dbReference type="InterPro" id="IPR038765">
    <property type="entry name" value="Papain-like_cys_pep_sf"/>
</dbReference>
<reference evidence="5 6" key="1">
    <citation type="journal article" date="2011" name="Proc. Natl. Acad. Sci. U.S.A.">
        <title>Genome and transcriptome analyses of the mountain pine beetle-fungal symbiont Grosmannia clavigera, a lodgepole pine pathogen.</title>
        <authorList>
            <person name="DiGuistini S."/>
            <person name="Wang Y."/>
            <person name="Liao N.Y."/>
            <person name="Taylor G."/>
            <person name="Tanguay P."/>
            <person name="Feau N."/>
            <person name="Henrissat B."/>
            <person name="Chan S.K."/>
            <person name="Hesse-Orce U."/>
            <person name="Alamouti S.M."/>
            <person name="Tsui C.K.M."/>
            <person name="Docking R.T."/>
            <person name="Levasseur A."/>
            <person name="Haridas S."/>
            <person name="Robertson G."/>
            <person name="Birol I."/>
            <person name="Holt R.A."/>
            <person name="Marra M.A."/>
            <person name="Hamelin R.C."/>
            <person name="Hirst M."/>
            <person name="Jones S.J.M."/>
            <person name="Bohlmann J."/>
            <person name="Breuil C."/>
        </authorList>
    </citation>
    <scope>NUCLEOTIDE SEQUENCE [LARGE SCALE GENOMIC DNA]</scope>
    <source>
        <strain evidence="6">kw1407 / UAMH 11150</strain>
    </source>
</reference>
<protein>
    <submittedName>
        <fullName evidence="5">Bleomycin hydrolase</fullName>
    </submittedName>
</protein>
<evidence type="ECO:0000256" key="3">
    <source>
        <dbReference type="ARBA" id="ARBA00022807"/>
    </source>
</evidence>
<dbReference type="GO" id="GO:0006508">
    <property type="term" value="P:proteolysis"/>
    <property type="evidence" value="ECO:0007669"/>
    <property type="project" value="UniProtKB-KW"/>
</dbReference>
<name>F0XK08_GROCL</name>
<dbReference type="GO" id="GO:0009636">
    <property type="term" value="P:response to toxic substance"/>
    <property type="evidence" value="ECO:0007669"/>
    <property type="project" value="TreeGrafter"/>
</dbReference>
<dbReference type="InterPro" id="IPR004134">
    <property type="entry name" value="Peptidase_C1B"/>
</dbReference>
<feature type="compositionally biased region" description="Basic residues" evidence="4">
    <location>
        <begin position="28"/>
        <end position="40"/>
    </location>
</feature>
<dbReference type="PANTHER" id="PTHR10363">
    <property type="entry name" value="BLEOMYCIN HYDROLASE"/>
    <property type="match status" value="1"/>
</dbReference>
<keyword evidence="6" id="KW-1185">Reference proteome</keyword>
<keyword evidence="2 5" id="KW-0378">Hydrolase</keyword>
<evidence type="ECO:0000313" key="5">
    <source>
        <dbReference type="EMBL" id="EFX01916.1"/>
    </source>
</evidence>
<dbReference type="HOGENOM" id="CLU_432152_0_0_1"/>
<dbReference type="GO" id="GO:0005737">
    <property type="term" value="C:cytoplasm"/>
    <property type="evidence" value="ECO:0007669"/>
    <property type="project" value="TreeGrafter"/>
</dbReference>
<keyword evidence="3" id="KW-0788">Thiol protease</keyword>
<dbReference type="GO" id="GO:0070005">
    <property type="term" value="F:cysteine-type aminopeptidase activity"/>
    <property type="evidence" value="ECO:0007669"/>
    <property type="project" value="InterPro"/>
</dbReference>
<feature type="region of interest" description="Disordered" evidence="4">
    <location>
        <begin position="19"/>
        <end position="61"/>
    </location>
</feature>
<keyword evidence="1" id="KW-0645">Protease</keyword>
<evidence type="ECO:0000256" key="1">
    <source>
        <dbReference type="ARBA" id="ARBA00022670"/>
    </source>
</evidence>
<proteinExistence type="predicted"/>
<accession>F0XK08</accession>
<feature type="compositionally biased region" description="Polar residues" evidence="4">
    <location>
        <begin position="41"/>
        <end position="60"/>
    </location>
</feature>
<dbReference type="GeneID" id="25978258"/>
<evidence type="ECO:0000256" key="4">
    <source>
        <dbReference type="SAM" id="MobiDB-lite"/>
    </source>
</evidence>
<dbReference type="SUPFAM" id="SSF54001">
    <property type="entry name" value="Cysteine proteinases"/>
    <property type="match status" value="1"/>
</dbReference>
<dbReference type="eggNOG" id="KOG4128">
    <property type="taxonomic scope" value="Eukaryota"/>
</dbReference>
<evidence type="ECO:0000313" key="6">
    <source>
        <dbReference type="Proteomes" id="UP000007796"/>
    </source>
</evidence>
<organism evidence="6">
    <name type="scientific">Grosmannia clavigera (strain kw1407 / UAMH 11150)</name>
    <name type="common">Blue stain fungus</name>
    <name type="synonym">Graphiocladiella clavigera</name>
    <dbReference type="NCBI Taxonomy" id="655863"/>
    <lineage>
        <taxon>Eukaryota</taxon>
        <taxon>Fungi</taxon>
        <taxon>Dikarya</taxon>
        <taxon>Ascomycota</taxon>
        <taxon>Pezizomycotina</taxon>
        <taxon>Sordariomycetes</taxon>
        <taxon>Sordariomycetidae</taxon>
        <taxon>Ophiostomatales</taxon>
        <taxon>Ophiostomataceae</taxon>
        <taxon>Leptographium</taxon>
    </lineage>
</organism>
<dbReference type="InParanoid" id="F0XK08"/>
<dbReference type="PANTHER" id="PTHR10363:SF2">
    <property type="entry name" value="BLEOMYCIN HYDROLASE"/>
    <property type="match status" value="1"/>
</dbReference>
<dbReference type="OrthoDB" id="2666448at2759"/>
<dbReference type="AlphaFoldDB" id="F0XK08"/>
<dbReference type="Gene3D" id="3.90.70.10">
    <property type="entry name" value="Cysteine proteinases"/>
    <property type="match status" value="1"/>
</dbReference>
<dbReference type="RefSeq" id="XP_014171398.1">
    <property type="nucleotide sequence ID" value="XM_014315923.1"/>
</dbReference>
<dbReference type="EMBL" id="GL629787">
    <property type="protein sequence ID" value="EFX01916.1"/>
    <property type="molecule type" value="Genomic_DNA"/>
</dbReference>
<evidence type="ECO:0000256" key="2">
    <source>
        <dbReference type="ARBA" id="ARBA00022801"/>
    </source>
</evidence>
<gene>
    <name evidence="5" type="ORF">CMQ_4987</name>
</gene>
<dbReference type="Pfam" id="PF03051">
    <property type="entry name" value="Peptidase_C1_2"/>
    <property type="match status" value="1"/>
</dbReference>